<comment type="caution">
    <text evidence="3">The sequence shown here is derived from an EMBL/GenBank/DDBJ whole genome shotgun (WGS) entry which is preliminary data.</text>
</comment>
<dbReference type="Pfam" id="PF06114">
    <property type="entry name" value="Peptidase_M78"/>
    <property type="match status" value="1"/>
</dbReference>
<comment type="similarity">
    <text evidence="1">Belongs to the short-chain fatty acyl-CoA assimilation regulator (ScfR) family.</text>
</comment>
<dbReference type="Gene3D" id="1.10.260.40">
    <property type="entry name" value="lambda repressor-like DNA-binding domains"/>
    <property type="match status" value="1"/>
</dbReference>
<reference evidence="3" key="1">
    <citation type="submission" date="2017-05" db="EMBL/GenBank/DDBJ databases">
        <authorList>
            <person name="Imhoff J.F."/>
            <person name="Rahn T."/>
            <person name="Kuenzel S."/>
            <person name="Neulinger S.C."/>
        </authorList>
    </citation>
    <scope>NUCLEOTIDE SEQUENCE</scope>
    <source>
        <strain evidence="3">DSM 4395</strain>
    </source>
</reference>
<reference evidence="3" key="2">
    <citation type="journal article" date="2020" name="Microorganisms">
        <title>Osmotic Adaptation and Compatible Solute Biosynthesis of Phototrophic Bacteria as Revealed from Genome Analyses.</title>
        <authorList>
            <person name="Imhoff J.F."/>
            <person name="Rahn T."/>
            <person name="Kunzel S."/>
            <person name="Keller A."/>
            <person name="Neulinger S.C."/>
        </authorList>
    </citation>
    <scope>NUCLEOTIDE SEQUENCE</scope>
    <source>
        <strain evidence="3">DSM 4395</strain>
    </source>
</reference>
<dbReference type="InterPro" id="IPR010359">
    <property type="entry name" value="IrrE_HExxH"/>
</dbReference>
<evidence type="ECO:0000259" key="2">
    <source>
        <dbReference type="PROSITE" id="PS50943"/>
    </source>
</evidence>
<dbReference type="InterPro" id="IPR001387">
    <property type="entry name" value="Cro/C1-type_HTH"/>
</dbReference>
<accession>A0AAJ0UKV9</accession>
<dbReference type="Proteomes" id="UP001296967">
    <property type="component" value="Unassembled WGS sequence"/>
</dbReference>
<dbReference type="SUPFAM" id="SSF47413">
    <property type="entry name" value="lambda repressor-like DNA-binding domains"/>
    <property type="match status" value="1"/>
</dbReference>
<keyword evidence="4" id="KW-1185">Reference proteome</keyword>
<dbReference type="PANTHER" id="PTHR43236">
    <property type="entry name" value="ANTITOXIN HIGA1"/>
    <property type="match status" value="1"/>
</dbReference>
<dbReference type="RefSeq" id="WP_201246857.1">
    <property type="nucleotide sequence ID" value="NZ_NHSF01000074.1"/>
</dbReference>
<gene>
    <name evidence="3" type="ORF">CCR82_16125</name>
</gene>
<feature type="domain" description="HTH cro/C1-type" evidence="2">
    <location>
        <begin position="13"/>
        <end position="67"/>
    </location>
</feature>
<dbReference type="Gene3D" id="1.10.10.2910">
    <property type="match status" value="1"/>
</dbReference>
<dbReference type="GO" id="GO:0003677">
    <property type="term" value="F:DNA binding"/>
    <property type="evidence" value="ECO:0007669"/>
    <property type="project" value="InterPro"/>
</dbReference>
<name>A0AAJ0UKV9_HALSE</name>
<sequence length="412" mass="45993">MGARTPGFQATQLTQARLARGLTRIALATAVKRSAPTVSKWESGQQTPDPAALEALAKVLRVPRDYFLNLPFETGERPRFFRSMANATQRSRERITQHLLWLQRISHDLQGWIELPAPAVPDLGGGNVERLQECDIEEAAARVREQWGLWRAPIPDLLLVMENAGIVVGRCAFAAPSIDGVSHWSLADDRPYVLLSADKRTAVRLRFDAAHELGHLVLHRQVDQSALTHRDEFKELENQAHRFASALLMPADGFVNELPEISLEAFRTLKPRWGVSIGAMIYRCKDLGLITEEHAGRLFKYISARGWVRAEPEDERLTLEQPRLMERSIRLLLTQGGFSVEQLLAQLRLHPKDIEALAGLPTGLLSHRREQVRMLPMPKLKAGAEPGAGNAGATREARAEVVAFPGRKGSER</sequence>
<evidence type="ECO:0000256" key="1">
    <source>
        <dbReference type="ARBA" id="ARBA00007227"/>
    </source>
</evidence>
<dbReference type="InterPro" id="IPR052345">
    <property type="entry name" value="Rad_response_metalloprotease"/>
</dbReference>
<dbReference type="EMBL" id="NHSF01000074">
    <property type="protein sequence ID" value="MBK5932017.1"/>
    <property type="molecule type" value="Genomic_DNA"/>
</dbReference>
<dbReference type="Pfam" id="PF13560">
    <property type="entry name" value="HTH_31"/>
    <property type="match status" value="1"/>
</dbReference>
<dbReference type="PROSITE" id="PS50943">
    <property type="entry name" value="HTH_CROC1"/>
    <property type="match status" value="1"/>
</dbReference>
<evidence type="ECO:0000313" key="4">
    <source>
        <dbReference type="Proteomes" id="UP001296967"/>
    </source>
</evidence>
<dbReference type="AlphaFoldDB" id="A0AAJ0UKV9"/>
<dbReference type="InterPro" id="IPR010982">
    <property type="entry name" value="Lambda_DNA-bd_dom_sf"/>
</dbReference>
<dbReference type="PANTHER" id="PTHR43236:SF1">
    <property type="entry name" value="BLL7220 PROTEIN"/>
    <property type="match status" value="1"/>
</dbReference>
<dbReference type="SMART" id="SM00530">
    <property type="entry name" value="HTH_XRE"/>
    <property type="match status" value="1"/>
</dbReference>
<protein>
    <recommendedName>
        <fullName evidence="2">HTH cro/C1-type domain-containing protein</fullName>
    </recommendedName>
</protein>
<organism evidence="3 4">
    <name type="scientific">Halochromatium salexigens</name>
    <name type="common">Chromatium salexigens</name>
    <dbReference type="NCBI Taxonomy" id="49447"/>
    <lineage>
        <taxon>Bacteria</taxon>
        <taxon>Pseudomonadati</taxon>
        <taxon>Pseudomonadota</taxon>
        <taxon>Gammaproteobacteria</taxon>
        <taxon>Chromatiales</taxon>
        <taxon>Chromatiaceae</taxon>
        <taxon>Halochromatium</taxon>
    </lineage>
</organism>
<dbReference type="CDD" id="cd00093">
    <property type="entry name" value="HTH_XRE"/>
    <property type="match status" value="1"/>
</dbReference>
<proteinExistence type="inferred from homology"/>
<evidence type="ECO:0000313" key="3">
    <source>
        <dbReference type="EMBL" id="MBK5932017.1"/>
    </source>
</evidence>